<comment type="domain">
    <text evidence="8">The DHHC domain is required for palmitoyltransferase activity.</text>
</comment>
<comment type="subcellular location">
    <subcellularLocation>
        <location evidence="1">Membrane</location>
        <topology evidence="1">Multi-pass membrane protein</topology>
    </subcellularLocation>
</comment>
<evidence type="ECO:0000313" key="11">
    <source>
        <dbReference type="RefSeq" id="XP_010919145.2"/>
    </source>
</evidence>
<feature type="transmembrane region" description="Helical" evidence="8">
    <location>
        <begin position="305"/>
        <end position="328"/>
    </location>
</feature>
<evidence type="ECO:0000256" key="7">
    <source>
        <dbReference type="ARBA" id="ARBA00023315"/>
    </source>
</evidence>
<keyword evidence="10" id="KW-1185">Reference proteome</keyword>
<dbReference type="InParanoid" id="A0A6I9R205"/>
<dbReference type="PANTHER" id="PTHR12246">
    <property type="entry name" value="PALMITOYLTRANSFERASE ZDHHC16"/>
    <property type="match status" value="1"/>
</dbReference>
<comment type="catalytic activity">
    <reaction evidence="8">
        <text>L-cysteinyl-[protein] + hexadecanoyl-CoA = S-hexadecanoyl-L-cysteinyl-[protein] + CoA</text>
        <dbReference type="Rhea" id="RHEA:36683"/>
        <dbReference type="Rhea" id="RHEA-COMP:10131"/>
        <dbReference type="Rhea" id="RHEA-COMP:11032"/>
        <dbReference type="ChEBI" id="CHEBI:29950"/>
        <dbReference type="ChEBI" id="CHEBI:57287"/>
        <dbReference type="ChEBI" id="CHEBI:57379"/>
        <dbReference type="ChEBI" id="CHEBI:74151"/>
        <dbReference type="EC" id="2.3.1.225"/>
    </reaction>
</comment>
<dbReference type="OrthoDB" id="331948at2759"/>
<protein>
    <recommendedName>
        <fullName evidence="8">S-acyltransferase</fullName>
        <ecNumber evidence="8">2.3.1.225</ecNumber>
    </recommendedName>
    <alternativeName>
        <fullName evidence="8">Palmitoyltransferase</fullName>
    </alternativeName>
</protein>
<dbReference type="GO" id="GO:0016020">
    <property type="term" value="C:membrane"/>
    <property type="evidence" value="ECO:0007669"/>
    <property type="project" value="UniProtKB-SubCell"/>
</dbReference>
<dbReference type="Pfam" id="PF01529">
    <property type="entry name" value="DHHC"/>
    <property type="match status" value="1"/>
</dbReference>
<feature type="domain" description="Palmitoyltransferase DHHC" evidence="9">
    <location>
        <begin position="222"/>
        <end position="345"/>
    </location>
</feature>
<evidence type="ECO:0000256" key="4">
    <source>
        <dbReference type="ARBA" id="ARBA00022692"/>
    </source>
</evidence>
<proteinExistence type="inferred from homology"/>
<dbReference type="Proteomes" id="UP000504607">
    <property type="component" value="Chromosome 4"/>
</dbReference>
<feature type="transmembrane region" description="Helical" evidence="8">
    <location>
        <begin position="106"/>
        <end position="131"/>
    </location>
</feature>
<gene>
    <name evidence="11" type="primary">LOC105043333</name>
</gene>
<dbReference type="RefSeq" id="XP_010919145.2">
    <property type="nucleotide sequence ID" value="XM_010920843.3"/>
</dbReference>
<feature type="transmembrane region" description="Helical" evidence="8">
    <location>
        <begin position="143"/>
        <end position="169"/>
    </location>
</feature>
<keyword evidence="4 8" id="KW-0812">Transmembrane</keyword>
<accession>A0A6I9R205</accession>
<evidence type="ECO:0000256" key="6">
    <source>
        <dbReference type="ARBA" id="ARBA00023136"/>
    </source>
</evidence>
<organism evidence="10 11">
    <name type="scientific">Elaeis guineensis var. tenera</name>
    <name type="common">Oil palm</name>
    <dbReference type="NCBI Taxonomy" id="51953"/>
    <lineage>
        <taxon>Eukaryota</taxon>
        <taxon>Viridiplantae</taxon>
        <taxon>Streptophyta</taxon>
        <taxon>Embryophyta</taxon>
        <taxon>Tracheophyta</taxon>
        <taxon>Spermatophyta</taxon>
        <taxon>Magnoliopsida</taxon>
        <taxon>Liliopsida</taxon>
        <taxon>Arecaceae</taxon>
        <taxon>Arecoideae</taxon>
        <taxon>Cocoseae</taxon>
        <taxon>Elaeidinae</taxon>
        <taxon>Elaeis</taxon>
    </lineage>
</organism>
<keyword evidence="5 8" id="KW-1133">Transmembrane helix</keyword>
<dbReference type="InterPro" id="IPR001594">
    <property type="entry name" value="Palmitoyltrfase_DHHC"/>
</dbReference>
<evidence type="ECO:0000256" key="5">
    <source>
        <dbReference type="ARBA" id="ARBA00022989"/>
    </source>
</evidence>
<keyword evidence="3 8" id="KW-0808">Transferase</keyword>
<comment type="similarity">
    <text evidence="2 8">Belongs to the DHHC palmitoyltransferase family.</text>
</comment>
<dbReference type="InterPro" id="IPR039859">
    <property type="entry name" value="PFA4/ZDH16/20/ERF2-like"/>
</dbReference>
<dbReference type="EC" id="2.3.1.225" evidence="8"/>
<feature type="transmembrane region" description="Helical" evidence="8">
    <location>
        <begin position="266"/>
        <end position="285"/>
    </location>
</feature>
<dbReference type="PROSITE" id="PS50216">
    <property type="entry name" value="DHHC"/>
    <property type="match status" value="1"/>
</dbReference>
<evidence type="ECO:0000313" key="10">
    <source>
        <dbReference type="Proteomes" id="UP000504607"/>
    </source>
</evidence>
<reference evidence="11" key="1">
    <citation type="submission" date="2025-08" db="UniProtKB">
        <authorList>
            <consortium name="RefSeq"/>
        </authorList>
    </citation>
    <scope>IDENTIFICATION</scope>
</reference>
<sequence length="401" mass="44960">MVYLSLWEKRERWCGRTDSLPADLGAHPTPPHPTFFTADPRELVREKLAAGIWKRLFPARGGGGRRPAYGLGLQVDISRGSSKATAMGMECCRGANPFRLCSGLKVIGYFMILLVVSIIAVSYCAVIVIAWGPRLFRGGLVSVLAFAIVLVFHLLLALLIWSYFMVVFVDPGSVPLNWRPTIEEENLEIGSSVTLSDYVAPETSASAWSSSEGLERRPTIGYCSRCHNSKPPRCHHCSVCQRCVLKMDHHCVWVVNCVGVRNYKCFLLFLLYTFLETVLDTLALLPRFIKFFGDARNHNSSPGKLAVTFLAFVLNLAFALSLLCFVVLHTSLVLSNTTTIEVHEKKKAAVWKYDLGKRRNFEQVFGTKKSLWFLPLYSQEDLEKMPALQGLDFPTRSDVET</sequence>
<evidence type="ECO:0000256" key="1">
    <source>
        <dbReference type="ARBA" id="ARBA00004141"/>
    </source>
</evidence>
<keyword evidence="7 8" id="KW-0012">Acyltransferase</keyword>
<dbReference type="AlphaFoldDB" id="A0A6I9R205"/>
<dbReference type="GO" id="GO:0019706">
    <property type="term" value="F:protein-cysteine S-palmitoyltransferase activity"/>
    <property type="evidence" value="ECO:0007669"/>
    <property type="project" value="UniProtKB-EC"/>
</dbReference>
<evidence type="ECO:0000256" key="2">
    <source>
        <dbReference type="ARBA" id="ARBA00008574"/>
    </source>
</evidence>
<evidence type="ECO:0000259" key="9">
    <source>
        <dbReference type="Pfam" id="PF01529"/>
    </source>
</evidence>
<dbReference type="KEGG" id="egu:105043333"/>
<name>A0A6I9R205_ELAGV</name>
<evidence type="ECO:0000256" key="8">
    <source>
        <dbReference type="RuleBase" id="RU079119"/>
    </source>
</evidence>
<evidence type="ECO:0000256" key="3">
    <source>
        <dbReference type="ARBA" id="ARBA00022679"/>
    </source>
</evidence>
<keyword evidence="6 8" id="KW-0472">Membrane</keyword>